<feature type="domain" description="ABC transporter" evidence="5">
    <location>
        <begin position="275"/>
        <end position="519"/>
    </location>
</feature>
<evidence type="ECO:0000256" key="4">
    <source>
        <dbReference type="ARBA" id="ARBA00022840"/>
    </source>
</evidence>
<reference evidence="6 8" key="1">
    <citation type="submission" date="2016-08" db="EMBL/GenBank/DDBJ databases">
        <title>Moorella thermoacetica DSM 103132.</title>
        <authorList>
            <person name="Jendresen C.B."/>
            <person name="Redl S.M."/>
            <person name="Jensen T.O."/>
            <person name="Nielsen A.T."/>
        </authorList>
    </citation>
    <scope>NUCLEOTIDE SEQUENCE [LARGE SCALE GENOMIC DNA]</scope>
    <source>
        <strain evidence="6 8">DSM 103132</strain>
    </source>
</reference>
<evidence type="ECO:0000256" key="3">
    <source>
        <dbReference type="ARBA" id="ARBA00022741"/>
    </source>
</evidence>
<dbReference type="PANTHER" id="PTHR43790:SF9">
    <property type="entry name" value="GALACTOFURANOSE TRANSPORTER ATP-BINDING PROTEIN YTFR"/>
    <property type="match status" value="1"/>
</dbReference>
<dbReference type="Proteomes" id="UP000322283">
    <property type="component" value="Unassembled WGS sequence"/>
</dbReference>
<dbReference type="InterPro" id="IPR017871">
    <property type="entry name" value="ABC_transporter-like_CS"/>
</dbReference>
<dbReference type="EMBL" id="VCDX01000001">
    <property type="protein sequence ID" value="TYL15363.1"/>
    <property type="molecule type" value="Genomic_DNA"/>
</dbReference>
<dbReference type="PROSITE" id="PS00211">
    <property type="entry name" value="ABC_TRANSPORTER_1"/>
    <property type="match status" value="1"/>
</dbReference>
<dbReference type="GO" id="GO:0005524">
    <property type="term" value="F:ATP binding"/>
    <property type="evidence" value="ECO:0007669"/>
    <property type="project" value="UniProtKB-KW"/>
</dbReference>
<reference evidence="7 9" key="2">
    <citation type="submission" date="2019-05" db="EMBL/GenBank/DDBJ databases">
        <title>Genome sequence of Moorella thermoacetica ATCC 33924.</title>
        <authorList>
            <person name="Poehlein A."/>
            <person name="Bengelsdorf F.R."/>
            <person name="Duerre P."/>
            <person name="Daniel R."/>
        </authorList>
    </citation>
    <scope>NUCLEOTIDE SEQUENCE [LARGE SCALE GENOMIC DNA]</scope>
    <source>
        <strain evidence="7 9">ATCC 33924</strain>
    </source>
</reference>
<evidence type="ECO:0000313" key="8">
    <source>
        <dbReference type="Proteomes" id="UP000094598"/>
    </source>
</evidence>
<dbReference type="PROSITE" id="PS50893">
    <property type="entry name" value="ABC_TRANSPORTER_2"/>
    <property type="match status" value="2"/>
</dbReference>
<evidence type="ECO:0000313" key="6">
    <source>
        <dbReference type="EMBL" id="AOQ25106.1"/>
    </source>
</evidence>
<dbReference type="EC" id="3.6.3.17" evidence="6"/>
<dbReference type="SMART" id="SM00382">
    <property type="entry name" value="AAA"/>
    <property type="match status" value="2"/>
</dbReference>
<dbReference type="Pfam" id="PF00005">
    <property type="entry name" value="ABC_tran"/>
    <property type="match status" value="2"/>
</dbReference>
<dbReference type="InterPro" id="IPR050107">
    <property type="entry name" value="ABC_carbohydrate_import_ATPase"/>
</dbReference>
<evidence type="ECO:0000313" key="9">
    <source>
        <dbReference type="Proteomes" id="UP000322283"/>
    </source>
</evidence>
<keyword evidence="4 6" id="KW-0067">ATP-binding</keyword>
<dbReference type="Gene3D" id="3.40.50.300">
    <property type="entry name" value="P-loop containing nucleotide triphosphate hydrolases"/>
    <property type="match status" value="2"/>
</dbReference>
<dbReference type="InterPro" id="IPR003593">
    <property type="entry name" value="AAA+_ATPase"/>
</dbReference>
<dbReference type="Proteomes" id="UP000094598">
    <property type="component" value="Chromosome"/>
</dbReference>
<dbReference type="CDD" id="cd03216">
    <property type="entry name" value="ABC_Carb_Monos_I"/>
    <property type="match status" value="1"/>
</dbReference>
<gene>
    <name evidence="6" type="primary">xylG_2</name>
    <name evidence="7" type="synonym">xylG_1</name>
    <name evidence="6" type="ORF">Maut_02690</name>
    <name evidence="7" type="ORF">MTAT_00960</name>
</gene>
<evidence type="ECO:0000259" key="5">
    <source>
        <dbReference type="PROSITE" id="PS50893"/>
    </source>
</evidence>
<dbReference type="RefSeq" id="WP_081328617.1">
    <property type="nucleotide sequence ID" value="NZ_CP017019.1"/>
</dbReference>
<protein>
    <submittedName>
        <fullName evidence="6">Xylose import ATP-binding protein XylG</fullName>
        <ecNumber evidence="6">3.6.3.17</ecNumber>
    </submittedName>
</protein>
<keyword evidence="2" id="KW-0677">Repeat</keyword>
<evidence type="ECO:0000256" key="2">
    <source>
        <dbReference type="ARBA" id="ARBA00022737"/>
    </source>
</evidence>
<dbReference type="InterPro" id="IPR003439">
    <property type="entry name" value="ABC_transporter-like_ATP-bd"/>
</dbReference>
<name>A0AAC9HJV2_NEOTH</name>
<keyword evidence="3" id="KW-0547">Nucleotide-binding</keyword>
<dbReference type="InterPro" id="IPR027417">
    <property type="entry name" value="P-loop_NTPase"/>
</dbReference>
<dbReference type="GO" id="GO:0016887">
    <property type="term" value="F:ATP hydrolysis activity"/>
    <property type="evidence" value="ECO:0007669"/>
    <property type="project" value="InterPro"/>
</dbReference>
<dbReference type="AlphaFoldDB" id="A0AAC9HJV2"/>
<accession>A0AAC9HJV2</accession>
<keyword evidence="1" id="KW-0813">Transport</keyword>
<dbReference type="PANTHER" id="PTHR43790">
    <property type="entry name" value="CARBOHYDRATE TRANSPORT ATP-BINDING PROTEIN MG119-RELATED"/>
    <property type="match status" value="1"/>
</dbReference>
<dbReference type="CDD" id="cd03215">
    <property type="entry name" value="ABC_Carb_Monos_II"/>
    <property type="match status" value="1"/>
</dbReference>
<organism evidence="6 8">
    <name type="scientific">Neomoorella thermoacetica</name>
    <name type="common">Clostridium thermoaceticum</name>
    <dbReference type="NCBI Taxonomy" id="1525"/>
    <lineage>
        <taxon>Bacteria</taxon>
        <taxon>Bacillati</taxon>
        <taxon>Bacillota</taxon>
        <taxon>Clostridia</taxon>
        <taxon>Neomoorellales</taxon>
        <taxon>Neomoorellaceae</taxon>
        <taxon>Neomoorella</taxon>
    </lineage>
</organism>
<sequence>MAGNRMASAQKLALPRDSTLVAMENISKTFGDVKALDDVSFYLRKGEIRALVGENGAGKSTLMNILYGMYHADSGRIQVWGEEVTVKWCPQMAISKGIGMIHQHFSLIPNLTVLENVVMPTLEWMDISPQWKSYEQQINKIIHDYGFQLCLKNRIDTLSLGEKQQVEILKALYQGAKILILDEPTGVLTPQQAENLLQFLVSLRERGYSVVLVTHKLNEAMAICDRVTVLRGGRHVATVEKEETTPQEIARMMVDREWLAKLENNAPPATVKPVLEVKELTIEDRHGRPVLDKISFSVGAGEIVGVAGVSGNGQTELAEALVGLRRGVKGSIIMDGSRIDGWSVGKRRYAGLGYIPEDRHGTGLVLELSVAENLVLDRIRQMPFSRLRIVQPQAIEKVAQEAIQAYAIKTPSAKTPIRNLSGGNQQKVVLARTLSANPKVVIACQPTWGLDFSATEYVRKKLIECAQAGIGCLLISSDLDELMELSHRIIVMFHGRIVGEFKRDEIDLDRLGLMMTGYAGENSNEPKRKEIV</sequence>
<dbReference type="SUPFAM" id="SSF52540">
    <property type="entry name" value="P-loop containing nucleoside triphosphate hydrolases"/>
    <property type="match status" value="2"/>
</dbReference>
<evidence type="ECO:0000256" key="1">
    <source>
        <dbReference type="ARBA" id="ARBA00022448"/>
    </source>
</evidence>
<keyword evidence="6" id="KW-0378">Hydrolase</keyword>
<feature type="domain" description="ABC transporter" evidence="5">
    <location>
        <begin position="21"/>
        <end position="257"/>
    </location>
</feature>
<proteinExistence type="predicted"/>
<keyword evidence="9" id="KW-1185">Reference proteome</keyword>
<dbReference type="EMBL" id="CP017019">
    <property type="protein sequence ID" value="AOQ25106.1"/>
    <property type="molecule type" value="Genomic_DNA"/>
</dbReference>
<evidence type="ECO:0000313" key="7">
    <source>
        <dbReference type="EMBL" id="TYL15363.1"/>
    </source>
</evidence>